<gene>
    <name evidence="2" type="ORF">C2G38_2185220</name>
</gene>
<dbReference type="AlphaFoldDB" id="A0A397VFW0"/>
<reference evidence="2 3" key="1">
    <citation type="submission" date="2018-06" db="EMBL/GenBank/DDBJ databases">
        <title>Comparative genomics reveals the genomic features of Rhizophagus irregularis, R. cerebriforme, R. diaphanum and Gigaspora rosea, and their symbiotic lifestyle signature.</title>
        <authorList>
            <person name="Morin E."/>
            <person name="San Clemente H."/>
            <person name="Chen E.C.H."/>
            <person name="De La Providencia I."/>
            <person name="Hainaut M."/>
            <person name="Kuo A."/>
            <person name="Kohler A."/>
            <person name="Murat C."/>
            <person name="Tang N."/>
            <person name="Roy S."/>
            <person name="Loubradou J."/>
            <person name="Henrissat B."/>
            <person name="Grigoriev I.V."/>
            <person name="Corradi N."/>
            <person name="Roux C."/>
            <person name="Martin F.M."/>
        </authorList>
    </citation>
    <scope>NUCLEOTIDE SEQUENCE [LARGE SCALE GENOMIC DNA]</scope>
    <source>
        <strain evidence="2 3">DAOM 194757</strain>
    </source>
</reference>
<comment type="caution">
    <text evidence="2">The sequence shown here is derived from an EMBL/GenBank/DDBJ whole genome shotgun (WGS) entry which is preliminary data.</text>
</comment>
<dbReference type="OrthoDB" id="2339353at2759"/>
<keyword evidence="3" id="KW-1185">Reference proteome</keyword>
<dbReference type="EMBL" id="QKWP01000553">
    <property type="protein sequence ID" value="RIB18226.1"/>
    <property type="molecule type" value="Genomic_DNA"/>
</dbReference>
<keyword evidence="1" id="KW-0472">Membrane</keyword>
<evidence type="ECO:0000256" key="1">
    <source>
        <dbReference type="SAM" id="Phobius"/>
    </source>
</evidence>
<sequence>MEDVLREPKDSSSSKDQSSRKLKLFYGLKCFIFIVLVIVFLLYLAYLIYKVITDIPTNATGYALVDELDAPDVEICSNSGSLILRCDFKWLDQTVTRINNCSDYIIPEAVSLGVHRNACKTFKANKTIKYTDPNKSLNGLREIGFYFNIPNISAEEATNIGIASLSIQLASPDFNPLLNPKQVISDMDKAVLSNLVLLWDFIAGMANYAAVVKFRTIAYKTILPNDANAIIGLAPKHHVTYYLESDAHYFPFSSNTTRLPNGTTSYFSVAAGSFIQEQTIEQRTHTVFSALGAVGGFSGILLGVYAFLFGKSIKPYGYIHSLFNEAPKFSANSEDNMGERVKKIEEYLETFMHIKREDKNNKV</sequence>
<organism evidence="2 3">
    <name type="scientific">Gigaspora rosea</name>
    <dbReference type="NCBI Taxonomy" id="44941"/>
    <lineage>
        <taxon>Eukaryota</taxon>
        <taxon>Fungi</taxon>
        <taxon>Fungi incertae sedis</taxon>
        <taxon>Mucoromycota</taxon>
        <taxon>Glomeromycotina</taxon>
        <taxon>Glomeromycetes</taxon>
        <taxon>Diversisporales</taxon>
        <taxon>Gigasporaceae</taxon>
        <taxon>Gigaspora</taxon>
    </lineage>
</organism>
<evidence type="ECO:0000313" key="2">
    <source>
        <dbReference type="EMBL" id="RIB18226.1"/>
    </source>
</evidence>
<feature type="transmembrane region" description="Helical" evidence="1">
    <location>
        <begin position="24"/>
        <end position="49"/>
    </location>
</feature>
<feature type="transmembrane region" description="Helical" evidence="1">
    <location>
        <begin position="287"/>
        <end position="308"/>
    </location>
</feature>
<evidence type="ECO:0000313" key="3">
    <source>
        <dbReference type="Proteomes" id="UP000266673"/>
    </source>
</evidence>
<protein>
    <submittedName>
        <fullName evidence="2">Uncharacterized protein</fullName>
    </submittedName>
</protein>
<proteinExistence type="predicted"/>
<keyword evidence="1" id="KW-1133">Transmembrane helix</keyword>
<name>A0A397VFW0_9GLOM</name>
<accession>A0A397VFW0</accession>
<dbReference type="Proteomes" id="UP000266673">
    <property type="component" value="Unassembled WGS sequence"/>
</dbReference>
<keyword evidence="1" id="KW-0812">Transmembrane</keyword>